<sequence length="1713" mass="201798">MNNDIANASGDFILKLRDYQERIFKKCVKENLIVCLPTGSGKTMIAIELIKHLLPQTLGKYPTIAKRTFFLAPKRVLVVQQYHMIEKFLTAKILMLTGDDEPDKFDKQQWTSRLKKNQVFVVTPDILLDILSKGYIKVCNLNLIIFDEMHWAFRNGTEPSNHPYARIMNAVKAANNMEQPRILCLSASIFANDSQSILESANDSLKKIEQLYRARIESGGFSYAHKYKEELLEYKQTYFDDDIGFDFDRLFRIFAELKNASFLKQFHLAFMKIKKIISGEMGFWFAMEYIKLCSNSLNDNHFEISDIMMKIMKYIDKRIRHWLYEHKGIVYDENKYQPILTETDFISNKLKSLLNLIEKFRIDFSNQSFTGILFVSERTDANLIFRWLKLLSKNDENFAFLKLGFICGSFTKDFLHFDYIHSNSQYLSKLRNNQVNFIIATSVLEEGIDVPICNVVIRYDGVDNYRAYCQSRGRARHDNSYFYIMALNSEAKKVKKKLINYRKIDDLLVNIKSPDYIDCFEREFVNQNNDDDDDDFFHQNTNDLIDEDILSIQPYQNGQSTLHPLGSLQLLNKYLMKLPRDLFTTQQMPLEMFVKLPVDPRSNNIKYAYIFIFPINSNYAGTVIKGGYFQSKKSAAMHCAFRACKFLIDHGDIDENLNVFQKRFILEQHSSELNIRYVKGLDDEDQFQTRQHKNKTSDYFQALIDFDPNVNTDFIYYLYALEFKAGSFDPSNLKPEQQSQLYKPFFISTDESTNDNQTVGLLLSQKHPIDFVQSYFYFNLFPIKFQLRYCDKIDLSDPNKLNSIEYFHNHVFNMIFSQRLKLDQSLPLNRGLYIVPMKKQSTTYNIDFEFIQILKNWEQSYNETNKDIEKVAPDSLQIDQIKVYNSESNKIEFDDEFTIFSAIHQRSIHLYFAKNISDRNCMDFMIPPSEEFPSGQTYAQFYQKQYDRIIRDQETPMVNGGDVKSFQINYHLFRQKCTMLKPMNRNSTLFPLELITIHPFTSRMYLRIASIPILLYRLEQYALGKEFLSCLHDCIDLNYDKEHFDVEDILSRTKKIQEVLYREDDLEELPMKLLDVNSIVDESKLHEQEHPITKKFKSFLIEELEKTEQTPKTNTMNVDQEFVDDDIIVDGDKDEQEQLFIQLLNKINEIQIIKDNKNFKRKIDHDLLKTEIEFGQSSFFKFTGNIDEYIDKNSLSYNTFLQFDCPNPWHIVQGLTLTKAYDSWNIERLETIGDSFIKFTCSLYLFFQYPDYDEMKFDCLKTSLINNKNLFKIAMEKKITQYIFCSLHQSIPLNYFKRLIIKNFVPTEQEFRHGLRYKDVADCIESLIGAFLVYGGAGTALKFLNNFLDLKSFCPEKLKSDQSSLNDFLNYKLNLQLEFIGPEIDIDGRKFYEIDNEEIEAKLLKRMKKRSLQAEVDRIYEEYSMHLLEEELQYEFRAKYLLVQAFNHPSMYRSEDIETGEIVYNFIPSYQRLEFIGDAILDYMMTRFIYHMDHELDPTGITLLKHALVNNAFYASITVKHGLHKFLRHSSIGLRNKIHKFVNSFTYRFIEQVEKLLLEGIDEEIAYDLSNVDIPKTLADVFESLVGAIFIDCHFDLDATWRIVYRMIKVETDHFMKNIPMMPLLRLSQFYHNCHFGPVQDVKPPVSDGTENHRSNKPVTDRRMIELIVDGVGTFIGYGKNKRQCKVSATKRFFAWEKQQQENENKTNNESQI</sequence>
<dbReference type="Gene3D" id="3.30.160.380">
    <property type="entry name" value="Dicer dimerisation domain"/>
    <property type="match status" value="1"/>
</dbReference>
<dbReference type="GO" id="GO:0005524">
    <property type="term" value="F:ATP binding"/>
    <property type="evidence" value="ECO:0007669"/>
    <property type="project" value="UniProtKB-KW"/>
</dbReference>
<keyword evidence="16" id="KW-1185">Reference proteome</keyword>
<feature type="domain" description="RNase III" evidence="12">
    <location>
        <begin position="1186"/>
        <end position="1336"/>
    </location>
</feature>
<dbReference type="CDD" id="cd00593">
    <property type="entry name" value="RIBOc"/>
    <property type="match status" value="2"/>
</dbReference>
<comment type="cofactor">
    <cofactor evidence="2">
        <name>Mg(2+)</name>
        <dbReference type="ChEBI" id="CHEBI:18420"/>
    </cofactor>
</comment>
<feature type="domain" description="Helicase C-terminal" evidence="14">
    <location>
        <begin position="349"/>
        <end position="515"/>
    </location>
</feature>
<evidence type="ECO:0000259" key="13">
    <source>
        <dbReference type="PROSITE" id="PS51192"/>
    </source>
</evidence>
<evidence type="ECO:0000256" key="1">
    <source>
        <dbReference type="ARBA" id="ARBA00001936"/>
    </source>
</evidence>
<keyword evidence="3" id="KW-0479">Metal-binding</keyword>
<dbReference type="FunFam" id="1.10.1520.10:FF:000004">
    <property type="entry name" value="Endoribonuclease dicer-like 1"/>
    <property type="match status" value="1"/>
</dbReference>
<feature type="domain" description="Dicer dsRNA-binding fold" evidence="15">
    <location>
        <begin position="567"/>
        <end position="667"/>
    </location>
</feature>
<dbReference type="Proteomes" id="UP000515146">
    <property type="component" value="Unplaced"/>
</dbReference>
<dbReference type="SMART" id="SM00490">
    <property type="entry name" value="HELICc"/>
    <property type="match status" value="1"/>
</dbReference>
<dbReference type="SMART" id="SM00487">
    <property type="entry name" value="DEXDc"/>
    <property type="match status" value="1"/>
</dbReference>
<dbReference type="PROSITE" id="PS51194">
    <property type="entry name" value="HELICASE_CTER"/>
    <property type="match status" value="1"/>
</dbReference>
<evidence type="ECO:0000256" key="4">
    <source>
        <dbReference type="ARBA" id="ARBA00022737"/>
    </source>
</evidence>
<dbReference type="Pfam" id="PF00270">
    <property type="entry name" value="DEAD"/>
    <property type="match status" value="1"/>
</dbReference>
<dbReference type="InParanoid" id="A0A6P6XXU7"/>
<dbReference type="GO" id="GO:0004386">
    <property type="term" value="F:helicase activity"/>
    <property type="evidence" value="ECO:0007669"/>
    <property type="project" value="UniProtKB-KW"/>
</dbReference>
<organism evidence="16 17">
    <name type="scientific">Dermatophagoides pteronyssinus</name>
    <name type="common">European house dust mite</name>
    <dbReference type="NCBI Taxonomy" id="6956"/>
    <lineage>
        <taxon>Eukaryota</taxon>
        <taxon>Metazoa</taxon>
        <taxon>Ecdysozoa</taxon>
        <taxon>Arthropoda</taxon>
        <taxon>Chelicerata</taxon>
        <taxon>Arachnida</taxon>
        <taxon>Acari</taxon>
        <taxon>Acariformes</taxon>
        <taxon>Sarcoptiformes</taxon>
        <taxon>Astigmata</taxon>
        <taxon>Psoroptidia</taxon>
        <taxon>Analgoidea</taxon>
        <taxon>Pyroglyphidae</taxon>
        <taxon>Dermatophagoidinae</taxon>
        <taxon>Dermatophagoides</taxon>
    </lineage>
</organism>
<evidence type="ECO:0000256" key="11">
    <source>
        <dbReference type="PROSITE-ProRule" id="PRU00657"/>
    </source>
</evidence>
<protein>
    <submittedName>
        <fullName evidence="17">Endoribonuclease dcr-1-like</fullName>
    </submittedName>
</protein>
<comment type="cofactor">
    <cofactor evidence="1">
        <name>Mn(2+)</name>
        <dbReference type="ChEBI" id="CHEBI:29035"/>
    </cofactor>
</comment>
<dbReference type="GO" id="GO:0003723">
    <property type="term" value="F:RNA binding"/>
    <property type="evidence" value="ECO:0007669"/>
    <property type="project" value="UniProtKB-UniRule"/>
</dbReference>
<dbReference type="GeneID" id="113792457"/>
<dbReference type="GO" id="GO:0004525">
    <property type="term" value="F:ribonuclease III activity"/>
    <property type="evidence" value="ECO:0007669"/>
    <property type="project" value="InterPro"/>
</dbReference>
<dbReference type="Gene3D" id="3.40.50.300">
    <property type="entry name" value="P-loop containing nucleotide triphosphate hydrolases"/>
    <property type="match status" value="2"/>
</dbReference>
<reference evidence="17" key="1">
    <citation type="submission" date="2025-08" db="UniProtKB">
        <authorList>
            <consortium name="RefSeq"/>
        </authorList>
    </citation>
    <scope>IDENTIFICATION</scope>
    <source>
        <strain evidence="17">Airmid</strain>
    </source>
</reference>
<dbReference type="Pfam" id="PF00636">
    <property type="entry name" value="Ribonuclease_3"/>
    <property type="match status" value="2"/>
</dbReference>
<comment type="similarity">
    <text evidence="11">Belongs to the helicase family. Dicer subfamily.</text>
</comment>
<dbReference type="SMART" id="SM00535">
    <property type="entry name" value="RIBOc"/>
    <property type="match status" value="2"/>
</dbReference>
<evidence type="ECO:0000256" key="10">
    <source>
        <dbReference type="ARBA" id="ARBA00022884"/>
    </source>
</evidence>
<evidence type="ECO:0000256" key="9">
    <source>
        <dbReference type="ARBA" id="ARBA00022842"/>
    </source>
</evidence>
<evidence type="ECO:0000313" key="16">
    <source>
        <dbReference type="Proteomes" id="UP000515146"/>
    </source>
</evidence>
<evidence type="ECO:0000259" key="12">
    <source>
        <dbReference type="PROSITE" id="PS50142"/>
    </source>
</evidence>
<dbReference type="InterPro" id="IPR038248">
    <property type="entry name" value="Dicer_dimer_sf"/>
</dbReference>
<accession>A0A6P6XXU7</accession>
<dbReference type="GO" id="GO:0046872">
    <property type="term" value="F:metal ion binding"/>
    <property type="evidence" value="ECO:0007669"/>
    <property type="project" value="UniProtKB-KW"/>
</dbReference>
<dbReference type="SUPFAM" id="SSF69065">
    <property type="entry name" value="RNase III domain-like"/>
    <property type="match status" value="2"/>
</dbReference>
<dbReference type="GO" id="GO:0006396">
    <property type="term" value="P:RNA processing"/>
    <property type="evidence" value="ECO:0007669"/>
    <property type="project" value="InterPro"/>
</dbReference>
<feature type="domain" description="Helicase ATP-binding" evidence="13">
    <location>
        <begin position="23"/>
        <end position="207"/>
    </location>
</feature>
<gene>
    <name evidence="17" type="primary">LOC113792457</name>
</gene>
<evidence type="ECO:0000259" key="15">
    <source>
        <dbReference type="PROSITE" id="PS51327"/>
    </source>
</evidence>
<dbReference type="RefSeq" id="XP_027198147.1">
    <property type="nucleotide sequence ID" value="XM_027342346.1"/>
</dbReference>
<evidence type="ECO:0000256" key="7">
    <source>
        <dbReference type="ARBA" id="ARBA00022806"/>
    </source>
</evidence>
<evidence type="ECO:0000256" key="3">
    <source>
        <dbReference type="ARBA" id="ARBA00022723"/>
    </source>
</evidence>
<dbReference type="InterPro" id="IPR036389">
    <property type="entry name" value="RNase_III_sf"/>
</dbReference>
<dbReference type="OMA" id="DSMEYSC"/>
<dbReference type="PROSITE" id="PS51327">
    <property type="entry name" value="DICER_DSRBF"/>
    <property type="match status" value="1"/>
</dbReference>
<evidence type="ECO:0000259" key="14">
    <source>
        <dbReference type="PROSITE" id="PS51194"/>
    </source>
</evidence>
<dbReference type="InterPro" id="IPR005034">
    <property type="entry name" value="Dicer_dimerisation"/>
</dbReference>
<dbReference type="KEGG" id="dpte:113792457"/>
<dbReference type="SUPFAM" id="SSF52540">
    <property type="entry name" value="P-loop containing nucleoside triphosphate hydrolases"/>
    <property type="match status" value="1"/>
</dbReference>
<dbReference type="PROSITE" id="PS50142">
    <property type="entry name" value="RNASE_3_2"/>
    <property type="match status" value="2"/>
</dbReference>
<dbReference type="Pfam" id="PF00271">
    <property type="entry name" value="Helicase_C"/>
    <property type="match status" value="1"/>
</dbReference>
<dbReference type="InterPro" id="IPR014001">
    <property type="entry name" value="Helicase_ATP-bd"/>
</dbReference>
<feature type="domain" description="RNase III" evidence="12">
    <location>
        <begin position="1425"/>
        <end position="1594"/>
    </location>
</feature>
<dbReference type="Gene3D" id="1.10.1520.10">
    <property type="entry name" value="Ribonuclease III domain"/>
    <property type="match status" value="2"/>
</dbReference>
<name>A0A6P6XXU7_DERPT</name>
<evidence type="ECO:0000256" key="5">
    <source>
        <dbReference type="ARBA" id="ARBA00022741"/>
    </source>
</evidence>
<dbReference type="OrthoDB" id="6513042at2759"/>
<evidence type="ECO:0000256" key="2">
    <source>
        <dbReference type="ARBA" id="ARBA00001946"/>
    </source>
</evidence>
<dbReference type="InterPro" id="IPR001650">
    <property type="entry name" value="Helicase_C-like"/>
</dbReference>
<keyword evidence="7" id="KW-0347">Helicase</keyword>
<evidence type="ECO:0000313" key="17">
    <source>
        <dbReference type="RefSeq" id="XP_027198147.1"/>
    </source>
</evidence>
<dbReference type="PANTHER" id="PTHR14950:SF37">
    <property type="entry name" value="ENDORIBONUCLEASE DICER"/>
    <property type="match status" value="1"/>
</dbReference>
<keyword evidence="6" id="KW-0378">Hydrolase</keyword>
<dbReference type="InterPro" id="IPR000999">
    <property type="entry name" value="RNase_III_dom"/>
</dbReference>
<keyword evidence="10 11" id="KW-0694">RNA-binding</keyword>
<dbReference type="Pfam" id="PF03368">
    <property type="entry name" value="Dicer_dimer"/>
    <property type="match status" value="1"/>
</dbReference>
<dbReference type="InterPro" id="IPR011545">
    <property type="entry name" value="DEAD/DEAH_box_helicase_dom"/>
</dbReference>
<dbReference type="InterPro" id="IPR027417">
    <property type="entry name" value="P-loop_NTPase"/>
</dbReference>
<keyword evidence="5" id="KW-0547">Nucleotide-binding</keyword>
<evidence type="ECO:0000256" key="6">
    <source>
        <dbReference type="ARBA" id="ARBA00022801"/>
    </source>
</evidence>
<proteinExistence type="inferred from homology"/>
<dbReference type="PROSITE" id="PS51192">
    <property type="entry name" value="HELICASE_ATP_BIND_1"/>
    <property type="match status" value="1"/>
</dbReference>
<evidence type="ECO:0000256" key="8">
    <source>
        <dbReference type="ARBA" id="ARBA00022840"/>
    </source>
</evidence>
<keyword evidence="4" id="KW-0677">Repeat</keyword>
<dbReference type="GO" id="GO:0031047">
    <property type="term" value="P:regulatory ncRNA-mediated gene silencing"/>
    <property type="evidence" value="ECO:0007669"/>
    <property type="project" value="UniProtKB-ARBA"/>
</dbReference>
<keyword evidence="9" id="KW-0460">Magnesium</keyword>
<keyword evidence="8" id="KW-0067">ATP-binding</keyword>
<dbReference type="PANTHER" id="PTHR14950">
    <property type="entry name" value="DICER-RELATED"/>
    <property type="match status" value="1"/>
</dbReference>